<dbReference type="GO" id="GO:0098552">
    <property type="term" value="C:side of membrane"/>
    <property type="evidence" value="ECO:0007669"/>
    <property type="project" value="UniProtKB-KW"/>
</dbReference>
<name>A0AAD9HGX9_9PEZI</name>
<dbReference type="GO" id="GO:0046872">
    <property type="term" value="F:metal ion binding"/>
    <property type="evidence" value="ECO:0007669"/>
    <property type="project" value="UniProtKB-UniRule"/>
</dbReference>
<evidence type="ECO:0000256" key="10">
    <source>
        <dbReference type="SAM" id="SignalP"/>
    </source>
</evidence>
<accession>A0AAD9HGX9</accession>
<reference evidence="12" key="1">
    <citation type="submission" date="2021-06" db="EMBL/GenBank/DDBJ databases">
        <title>Comparative genomics, transcriptomics and evolutionary studies reveal genomic signatures of adaptation to plant cell wall in hemibiotrophic fungi.</title>
        <authorList>
            <consortium name="DOE Joint Genome Institute"/>
            <person name="Baroncelli R."/>
            <person name="Diaz J.F."/>
            <person name="Benocci T."/>
            <person name="Peng M."/>
            <person name="Battaglia E."/>
            <person name="Haridas S."/>
            <person name="Andreopoulos W."/>
            <person name="Labutti K."/>
            <person name="Pangilinan J."/>
            <person name="Floch G.L."/>
            <person name="Makela M.R."/>
            <person name="Henrissat B."/>
            <person name="Grigoriev I.V."/>
            <person name="Crouch J.A."/>
            <person name="De Vries R.P."/>
            <person name="Sukno S.A."/>
            <person name="Thon M.R."/>
        </authorList>
    </citation>
    <scope>NUCLEOTIDE SEQUENCE</scope>
    <source>
        <strain evidence="12">MAFF235873</strain>
    </source>
</reference>
<keyword evidence="9" id="KW-0349">Heme</keyword>
<evidence type="ECO:0000256" key="7">
    <source>
        <dbReference type="ARBA" id="ARBA00023157"/>
    </source>
</evidence>
<evidence type="ECO:0000256" key="1">
    <source>
        <dbReference type="ARBA" id="ARBA00004589"/>
    </source>
</evidence>
<keyword evidence="5" id="KW-0325">Glycoprotein</keyword>
<feature type="disulfide bond" evidence="9">
    <location>
        <begin position="41"/>
        <end position="48"/>
    </location>
</feature>
<comment type="caution">
    <text evidence="9">Lacks conserved residue(s) required for the propagation of feature annotation.</text>
</comment>
<dbReference type="Pfam" id="PF05730">
    <property type="entry name" value="CFEM"/>
    <property type="match status" value="1"/>
</dbReference>
<evidence type="ECO:0000256" key="9">
    <source>
        <dbReference type="PROSITE-ProRule" id="PRU01356"/>
    </source>
</evidence>
<evidence type="ECO:0000256" key="3">
    <source>
        <dbReference type="ARBA" id="ARBA00010031"/>
    </source>
</evidence>
<evidence type="ECO:0000256" key="4">
    <source>
        <dbReference type="ARBA" id="ARBA00022525"/>
    </source>
</evidence>
<evidence type="ECO:0000256" key="5">
    <source>
        <dbReference type="ARBA" id="ARBA00022622"/>
    </source>
</evidence>
<feature type="chain" id="PRO_5042297921" description="CFEM domain-containing protein" evidence="10">
    <location>
        <begin position="17"/>
        <end position="201"/>
    </location>
</feature>
<dbReference type="PROSITE" id="PS52012">
    <property type="entry name" value="CFEM"/>
    <property type="match status" value="1"/>
</dbReference>
<comment type="subcellular location">
    <subcellularLocation>
        <location evidence="1">Membrane</location>
        <topology evidence="1">Lipid-anchor</topology>
        <topology evidence="1">GPI-anchor</topology>
    </subcellularLocation>
    <subcellularLocation>
        <location evidence="2">Secreted</location>
    </subcellularLocation>
</comment>
<evidence type="ECO:0000256" key="6">
    <source>
        <dbReference type="ARBA" id="ARBA00022729"/>
    </source>
</evidence>
<evidence type="ECO:0000256" key="8">
    <source>
        <dbReference type="ARBA" id="ARBA00023288"/>
    </source>
</evidence>
<keyword evidence="9" id="KW-0479">Metal-binding</keyword>
<feature type="signal peptide" evidence="10">
    <location>
        <begin position="1"/>
        <end position="16"/>
    </location>
</feature>
<dbReference type="AlphaFoldDB" id="A0AAD9HGX9"/>
<proteinExistence type="inferred from homology"/>
<feature type="binding site" description="axial binding residue" evidence="9">
    <location>
        <position position="45"/>
    </location>
    <ligand>
        <name>heme</name>
        <dbReference type="ChEBI" id="CHEBI:30413"/>
    </ligand>
    <ligandPart>
        <name>Fe</name>
        <dbReference type="ChEBI" id="CHEBI:18248"/>
    </ligandPart>
</feature>
<evidence type="ECO:0000259" key="11">
    <source>
        <dbReference type="PROSITE" id="PS52012"/>
    </source>
</evidence>
<keyword evidence="7 9" id="KW-1015">Disulfide bond</keyword>
<keyword evidence="13" id="KW-1185">Reference proteome</keyword>
<keyword evidence="9" id="KW-0408">Iron</keyword>
<sequence length="201" mass="18604">MKYSVALAALAAVVAAQSGSSPIPVCAQQCLADATTKASSCSLNDYACTCEASNKAAISSAATSCVIAACGVDTAINQVLPASDKLCAEAAAAASSAPASAPSAPAAASSASAAASSAAAAAPSSAPSSADGPACPAKTHVAACSAVPLPSIPSITTSHTPVTPTGNATATATPTVPVQAGAAGIAPVGGLAMLLVAALAI</sequence>
<evidence type="ECO:0000313" key="13">
    <source>
        <dbReference type="Proteomes" id="UP001232148"/>
    </source>
</evidence>
<feature type="domain" description="CFEM" evidence="11">
    <location>
        <begin position="1"/>
        <end position="117"/>
    </location>
</feature>
<dbReference type="EMBL" id="MU842875">
    <property type="protein sequence ID" value="KAK2028638.1"/>
    <property type="molecule type" value="Genomic_DNA"/>
</dbReference>
<keyword evidence="4" id="KW-0964">Secreted</keyword>
<keyword evidence="5" id="KW-0472">Membrane</keyword>
<keyword evidence="6 10" id="KW-0732">Signal</keyword>
<dbReference type="SMART" id="SM00747">
    <property type="entry name" value="CFEM"/>
    <property type="match status" value="1"/>
</dbReference>
<protein>
    <recommendedName>
        <fullName evidence="11">CFEM domain-containing protein</fullName>
    </recommendedName>
</protein>
<evidence type="ECO:0000256" key="2">
    <source>
        <dbReference type="ARBA" id="ARBA00004613"/>
    </source>
</evidence>
<dbReference type="Proteomes" id="UP001232148">
    <property type="component" value="Unassembled WGS sequence"/>
</dbReference>
<comment type="caution">
    <text evidence="12">The sequence shown here is derived from an EMBL/GenBank/DDBJ whole genome shotgun (WGS) entry which is preliminary data.</text>
</comment>
<evidence type="ECO:0000313" key="12">
    <source>
        <dbReference type="EMBL" id="KAK2028638.1"/>
    </source>
</evidence>
<dbReference type="InterPro" id="IPR008427">
    <property type="entry name" value="Extracellular_membr_CFEM_dom"/>
</dbReference>
<keyword evidence="5" id="KW-0336">GPI-anchor</keyword>
<keyword evidence="8" id="KW-0449">Lipoprotein</keyword>
<organism evidence="12 13">
    <name type="scientific">Colletotrichum zoysiae</name>
    <dbReference type="NCBI Taxonomy" id="1216348"/>
    <lineage>
        <taxon>Eukaryota</taxon>
        <taxon>Fungi</taxon>
        <taxon>Dikarya</taxon>
        <taxon>Ascomycota</taxon>
        <taxon>Pezizomycotina</taxon>
        <taxon>Sordariomycetes</taxon>
        <taxon>Hypocreomycetidae</taxon>
        <taxon>Glomerellales</taxon>
        <taxon>Glomerellaceae</taxon>
        <taxon>Colletotrichum</taxon>
        <taxon>Colletotrichum graminicola species complex</taxon>
    </lineage>
</organism>
<comment type="similarity">
    <text evidence="3">Belongs to the RBT5 family.</text>
</comment>
<gene>
    <name evidence="12" type="ORF">LX32DRAFT_728560</name>
</gene>
<dbReference type="GO" id="GO:0005576">
    <property type="term" value="C:extracellular region"/>
    <property type="evidence" value="ECO:0007669"/>
    <property type="project" value="UniProtKB-SubCell"/>
</dbReference>